<accession>A0A285D0H4</accession>
<organism evidence="1 2">
    <name type="scientific">Cereibacter ovatus</name>
    <dbReference type="NCBI Taxonomy" id="439529"/>
    <lineage>
        <taxon>Bacteria</taxon>
        <taxon>Pseudomonadati</taxon>
        <taxon>Pseudomonadota</taxon>
        <taxon>Alphaproteobacteria</taxon>
        <taxon>Rhodobacterales</taxon>
        <taxon>Paracoccaceae</taxon>
        <taxon>Cereibacter</taxon>
    </lineage>
</organism>
<reference evidence="2" key="1">
    <citation type="submission" date="2017-08" db="EMBL/GenBank/DDBJ databases">
        <authorList>
            <person name="Varghese N."/>
            <person name="Submissions S."/>
        </authorList>
    </citation>
    <scope>NUCLEOTIDE SEQUENCE [LARGE SCALE GENOMIC DNA]</scope>
    <source>
        <strain evidence="2">JA234</strain>
    </source>
</reference>
<evidence type="ECO:0000313" key="2">
    <source>
        <dbReference type="Proteomes" id="UP000219467"/>
    </source>
</evidence>
<dbReference type="OrthoDB" id="7364412at2"/>
<keyword evidence="2" id="KW-1185">Reference proteome</keyword>
<name>A0A285D0H4_9RHOB</name>
<proteinExistence type="predicted"/>
<dbReference type="RefSeq" id="WP_097031241.1">
    <property type="nucleotide sequence ID" value="NZ_OAOQ01000014.1"/>
</dbReference>
<sequence>MSEDWLLDITTDDHVVLGNRIRGCRDVLMYVVRQSLPGTSPHIEARQAVAALDRLRSELDCTLRVTTPRDRDPRHIAERVYYGPQRLIGSLAGYEERWNDDFAMWDLVEED</sequence>
<dbReference type="Proteomes" id="UP000219467">
    <property type="component" value="Unassembled WGS sequence"/>
</dbReference>
<evidence type="ECO:0000313" key="1">
    <source>
        <dbReference type="EMBL" id="SNX73175.1"/>
    </source>
</evidence>
<protein>
    <submittedName>
        <fullName evidence="1">Uncharacterized protein</fullName>
    </submittedName>
</protein>
<dbReference type="AlphaFoldDB" id="A0A285D0H4"/>
<gene>
    <name evidence="1" type="ORF">SAMN05878503_11471</name>
</gene>
<dbReference type="EMBL" id="OAOQ01000014">
    <property type="protein sequence ID" value="SNX73175.1"/>
    <property type="molecule type" value="Genomic_DNA"/>
</dbReference>